<comment type="similarity">
    <text evidence="1">Belongs to the actin-binding proteins ADF family. GMF subfamily.</text>
</comment>
<dbReference type="Gene3D" id="3.40.20.10">
    <property type="entry name" value="Severin"/>
    <property type="match status" value="1"/>
</dbReference>
<dbReference type="GO" id="GO:0071933">
    <property type="term" value="F:Arp2/3 complex binding"/>
    <property type="evidence" value="ECO:0007669"/>
    <property type="project" value="InterPro"/>
</dbReference>
<dbReference type="GO" id="GO:0034316">
    <property type="term" value="P:negative regulation of Arp2/3 complex-mediated actin nucleation"/>
    <property type="evidence" value="ECO:0007669"/>
    <property type="project" value="TreeGrafter"/>
</dbReference>
<dbReference type="GO" id="GO:0030864">
    <property type="term" value="C:cortical actin cytoskeleton"/>
    <property type="evidence" value="ECO:0007669"/>
    <property type="project" value="TreeGrafter"/>
</dbReference>
<dbReference type="PANTHER" id="PTHR11249:SF2">
    <property type="entry name" value="GLIA MATURATION FACTOR"/>
    <property type="match status" value="1"/>
</dbReference>
<gene>
    <name evidence="3" type="ORF">P5673_006851</name>
</gene>
<organism evidence="3 4">
    <name type="scientific">Acropora cervicornis</name>
    <name type="common">Staghorn coral</name>
    <dbReference type="NCBI Taxonomy" id="6130"/>
    <lineage>
        <taxon>Eukaryota</taxon>
        <taxon>Metazoa</taxon>
        <taxon>Cnidaria</taxon>
        <taxon>Anthozoa</taxon>
        <taxon>Hexacorallia</taxon>
        <taxon>Scleractinia</taxon>
        <taxon>Astrocoeniina</taxon>
        <taxon>Acroporidae</taxon>
        <taxon>Acropora</taxon>
    </lineage>
</organism>
<reference evidence="3" key="1">
    <citation type="journal article" date="2023" name="G3 (Bethesda)">
        <title>Whole genome assembly and annotation of the endangered Caribbean coral Acropora cervicornis.</title>
        <authorList>
            <person name="Selwyn J.D."/>
            <person name="Vollmer S.V."/>
        </authorList>
    </citation>
    <scope>NUCLEOTIDE SEQUENCE</scope>
    <source>
        <strain evidence="3">K2</strain>
    </source>
</reference>
<dbReference type="EMBL" id="JARQWQ010000011">
    <property type="protein sequence ID" value="KAK2568813.1"/>
    <property type="molecule type" value="Genomic_DNA"/>
</dbReference>
<keyword evidence="4" id="KW-1185">Reference proteome</keyword>
<name>A0AAD9QWH9_ACRCE</name>
<dbReference type="AlphaFoldDB" id="A0AAD9QWH9"/>
<dbReference type="InterPro" id="IPR011171">
    <property type="entry name" value="GMF"/>
</dbReference>
<evidence type="ECO:0000313" key="3">
    <source>
        <dbReference type="EMBL" id="KAK2568813.1"/>
    </source>
</evidence>
<dbReference type="InterPro" id="IPR002108">
    <property type="entry name" value="ADF-H"/>
</dbReference>
<protein>
    <submittedName>
        <fullName evidence="3">Glia maturation factor gamma</fullName>
    </submittedName>
</protein>
<proteinExistence type="inferred from homology"/>
<evidence type="ECO:0000313" key="4">
    <source>
        <dbReference type="Proteomes" id="UP001249851"/>
    </source>
</evidence>
<dbReference type="Pfam" id="PF00241">
    <property type="entry name" value="Cofilin_ADF"/>
    <property type="match status" value="1"/>
</dbReference>
<dbReference type="GO" id="GO:0071846">
    <property type="term" value="P:actin filament debranching"/>
    <property type="evidence" value="ECO:0007669"/>
    <property type="project" value="InterPro"/>
</dbReference>
<dbReference type="PANTHER" id="PTHR11249">
    <property type="entry name" value="GLIAL FACTOR NATURATION FACTOR"/>
    <property type="match status" value="1"/>
</dbReference>
<sequence>MIVLDEEHENISIEELREELPSQQPRYPCLNKLGLKMSINGCKPELQMMYSGSKKALEKDIGATKIFELRSVDELTEEWLVEKLKFFR</sequence>
<dbReference type="GO" id="GO:0003779">
    <property type="term" value="F:actin binding"/>
    <property type="evidence" value="ECO:0007669"/>
    <property type="project" value="InterPro"/>
</dbReference>
<comment type="caution">
    <text evidence="3">The sequence shown here is derived from an EMBL/GenBank/DDBJ whole genome shotgun (WGS) entry which is preliminary data.</text>
</comment>
<dbReference type="SUPFAM" id="SSF55753">
    <property type="entry name" value="Actin depolymerizing proteins"/>
    <property type="match status" value="1"/>
</dbReference>
<dbReference type="Proteomes" id="UP001249851">
    <property type="component" value="Unassembled WGS sequence"/>
</dbReference>
<evidence type="ECO:0000256" key="1">
    <source>
        <dbReference type="ARBA" id="ARBA00010055"/>
    </source>
</evidence>
<accession>A0AAD9QWH9</accession>
<feature type="domain" description="ADF-H" evidence="2">
    <location>
        <begin position="41"/>
        <end position="85"/>
    </location>
</feature>
<reference evidence="3" key="2">
    <citation type="journal article" date="2023" name="Science">
        <title>Genomic signatures of disease resistance in endangered staghorn corals.</title>
        <authorList>
            <person name="Vollmer S.V."/>
            <person name="Selwyn J.D."/>
            <person name="Despard B.A."/>
            <person name="Roesel C.L."/>
        </authorList>
    </citation>
    <scope>NUCLEOTIDE SEQUENCE</scope>
    <source>
        <strain evidence="3">K2</strain>
    </source>
</reference>
<evidence type="ECO:0000259" key="2">
    <source>
        <dbReference type="Pfam" id="PF00241"/>
    </source>
</evidence>
<dbReference type="InterPro" id="IPR029006">
    <property type="entry name" value="ADF-H/Gelsolin-like_dom_sf"/>
</dbReference>